<evidence type="ECO:0000256" key="2">
    <source>
        <dbReference type="ARBA" id="ARBA00022692"/>
    </source>
</evidence>
<dbReference type="Pfam" id="PF04191">
    <property type="entry name" value="PEMT"/>
    <property type="match status" value="1"/>
</dbReference>
<dbReference type="EMBL" id="LZSF01000045">
    <property type="protein sequence ID" value="OBA90786.1"/>
    <property type="molecule type" value="Genomic_DNA"/>
</dbReference>
<name>A0A1A0N0F7_MYCMU</name>
<evidence type="ECO:0000256" key="4">
    <source>
        <dbReference type="ARBA" id="ARBA00023136"/>
    </source>
</evidence>
<evidence type="ECO:0008006" key="8">
    <source>
        <dbReference type="Google" id="ProtNLM"/>
    </source>
</evidence>
<keyword evidence="2 5" id="KW-0812">Transmembrane</keyword>
<dbReference type="InterPro" id="IPR007318">
    <property type="entry name" value="Phopholipid_MeTrfase"/>
</dbReference>
<evidence type="ECO:0000313" key="6">
    <source>
        <dbReference type="EMBL" id="OBA90786.1"/>
    </source>
</evidence>
<evidence type="ECO:0000256" key="1">
    <source>
        <dbReference type="ARBA" id="ARBA00004127"/>
    </source>
</evidence>
<reference evidence="6 7" key="1">
    <citation type="submission" date="2016-06" db="EMBL/GenBank/DDBJ databases">
        <authorList>
            <person name="Kjaerup R.B."/>
            <person name="Dalgaard T.S."/>
            <person name="Juul-Madsen H.R."/>
        </authorList>
    </citation>
    <scope>NUCLEOTIDE SEQUENCE [LARGE SCALE GENOMIC DNA]</scope>
    <source>
        <strain evidence="6 7">1199456.5</strain>
    </source>
</reference>
<dbReference type="PANTHER" id="PTHR43847:SF1">
    <property type="entry name" value="BLL3993 PROTEIN"/>
    <property type="match status" value="1"/>
</dbReference>
<dbReference type="Gene3D" id="1.20.120.1630">
    <property type="match status" value="1"/>
</dbReference>
<accession>A0A1A0N0F7</accession>
<sequence length="224" mass="24364">MKLALQALASAVGGIVFFAVLLCVPAGTIHYWQAWVFIAVFMVATMGPSMYLAVKHPEALARRMHGGPKAETRPVQKVAIWAILASVVGTGVVSALDWRFGWTHVPTAVVVLGNVVVGVSLVAAQWVVIQNNFAGASISVEADQPVISTGLYGIVRHPMYICALIMMLATPLALGSYWGLIPVLAAAPALMARIFDEEKMLRTELPGYLDYTRKVRYRLVPYVW</sequence>
<keyword evidence="4 5" id="KW-0472">Membrane</keyword>
<proteinExistence type="predicted"/>
<dbReference type="AlphaFoldDB" id="A0A1A0N0F7"/>
<dbReference type="InterPro" id="IPR052527">
    <property type="entry name" value="Metal_cation-efflux_comp"/>
</dbReference>
<evidence type="ECO:0000256" key="5">
    <source>
        <dbReference type="SAM" id="Phobius"/>
    </source>
</evidence>
<keyword evidence="3 5" id="KW-1133">Transmembrane helix</keyword>
<feature type="transmembrane region" description="Helical" evidence="5">
    <location>
        <begin position="108"/>
        <end position="129"/>
    </location>
</feature>
<feature type="transmembrane region" description="Helical" evidence="5">
    <location>
        <begin position="78"/>
        <end position="96"/>
    </location>
</feature>
<feature type="transmembrane region" description="Helical" evidence="5">
    <location>
        <begin position="35"/>
        <end position="54"/>
    </location>
</feature>
<comment type="subcellular location">
    <subcellularLocation>
        <location evidence="1">Endomembrane system</location>
        <topology evidence="1">Multi-pass membrane protein</topology>
    </subcellularLocation>
</comment>
<dbReference type="PANTHER" id="PTHR43847">
    <property type="entry name" value="BLL3993 PROTEIN"/>
    <property type="match status" value="1"/>
</dbReference>
<dbReference type="OrthoDB" id="7203053at2"/>
<dbReference type="GO" id="GO:0012505">
    <property type="term" value="C:endomembrane system"/>
    <property type="evidence" value="ECO:0007669"/>
    <property type="project" value="UniProtKB-SubCell"/>
</dbReference>
<dbReference type="RefSeq" id="WP_064857800.1">
    <property type="nucleotide sequence ID" value="NZ_LZSF01000045.1"/>
</dbReference>
<evidence type="ECO:0000313" key="7">
    <source>
        <dbReference type="Proteomes" id="UP000093962"/>
    </source>
</evidence>
<protein>
    <recommendedName>
        <fullName evidence="8">Isoprenylcysteine carboxylmethyltransferase family protein</fullName>
    </recommendedName>
</protein>
<comment type="caution">
    <text evidence="6">The sequence shown here is derived from an EMBL/GenBank/DDBJ whole genome shotgun (WGS) entry which is preliminary data.</text>
</comment>
<gene>
    <name evidence="6" type="ORF">A5642_12100</name>
</gene>
<evidence type="ECO:0000256" key="3">
    <source>
        <dbReference type="ARBA" id="ARBA00022989"/>
    </source>
</evidence>
<organism evidence="6 7">
    <name type="scientific">Mycolicibacterium mucogenicum</name>
    <name type="common">Mycobacterium mucogenicum</name>
    <dbReference type="NCBI Taxonomy" id="56689"/>
    <lineage>
        <taxon>Bacteria</taxon>
        <taxon>Bacillati</taxon>
        <taxon>Actinomycetota</taxon>
        <taxon>Actinomycetes</taxon>
        <taxon>Mycobacteriales</taxon>
        <taxon>Mycobacteriaceae</taxon>
        <taxon>Mycolicibacterium</taxon>
    </lineage>
</organism>
<dbReference type="Proteomes" id="UP000093962">
    <property type="component" value="Unassembled WGS sequence"/>
</dbReference>